<dbReference type="InterPro" id="IPR000477">
    <property type="entry name" value="RT_dom"/>
</dbReference>
<dbReference type="PROSITE" id="PS50878">
    <property type="entry name" value="RT_POL"/>
    <property type="match status" value="1"/>
</dbReference>
<feature type="domain" description="Reverse transcriptase" evidence="1">
    <location>
        <begin position="1"/>
        <end position="205"/>
    </location>
</feature>
<name>A0A3P7P8I0_DIBLA</name>
<organism evidence="2 3">
    <name type="scientific">Dibothriocephalus latus</name>
    <name type="common">Fish tapeworm</name>
    <name type="synonym">Diphyllobothrium latum</name>
    <dbReference type="NCBI Taxonomy" id="60516"/>
    <lineage>
        <taxon>Eukaryota</taxon>
        <taxon>Metazoa</taxon>
        <taxon>Spiralia</taxon>
        <taxon>Lophotrochozoa</taxon>
        <taxon>Platyhelminthes</taxon>
        <taxon>Cestoda</taxon>
        <taxon>Eucestoda</taxon>
        <taxon>Diphyllobothriidea</taxon>
        <taxon>Diphyllobothriidae</taxon>
        <taxon>Dibothriocephalus</taxon>
    </lineage>
</organism>
<gene>
    <name evidence="2" type="ORF">DILT_LOCUS12440</name>
</gene>
<accession>A0A3P7P8I0</accession>
<dbReference type="EMBL" id="UYRU01066460">
    <property type="protein sequence ID" value="VDN16609.1"/>
    <property type="molecule type" value="Genomic_DNA"/>
</dbReference>
<dbReference type="PANTHER" id="PTHR21301">
    <property type="entry name" value="REVERSE TRANSCRIPTASE"/>
    <property type="match status" value="1"/>
</dbReference>
<dbReference type="Proteomes" id="UP000281553">
    <property type="component" value="Unassembled WGS sequence"/>
</dbReference>
<dbReference type="OrthoDB" id="6255145at2759"/>
<dbReference type="PANTHER" id="PTHR21301:SF10">
    <property type="entry name" value="REVERSE TRANSCRIPTASE DOMAIN-CONTAINING PROTEIN"/>
    <property type="match status" value="1"/>
</dbReference>
<evidence type="ECO:0000259" key="1">
    <source>
        <dbReference type="PROSITE" id="PS50878"/>
    </source>
</evidence>
<reference evidence="2 3" key="1">
    <citation type="submission" date="2018-11" db="EMBL/GenBank/DDBJ databases">
        <authorList>
            <consortium name="Pathogen Informatics"/>
        </authorList>
    </citation>
    <scope>NUCLEOTIDE SEQUENCE [LARGE SCALE GENOMIC DNA]</scope>
</reference>
<keyword evidence="3" id="KW-1185">Reference proteome</keyword>
<proteinExistence type="predicted"/>
<evidence type="ECO:0000313" key="2">
    <source>
        <dbReference type="EMBL" id="VDN16609.1"/>
    </source>
</evidence>
<sequence>MYLWLFQHLRPFTRNSKNSIANSIEFLHKLQGITISADEIMVSFDIFSLFTSAPLDVSRQCTEELPQSYPTDVPSTALLELLDLCLETNFSFDNKYYQQLNGAPMGLPISGFLAEVTVWRFEAIALPLVSPKCWLRYVDDTFVIVRKDQLENLHNVLDATLPGIKFTLEMKPTPNSLSSMPFYNDNWMEHYGQLSTAKKRIQKSS</sequence>
<dbReference type="AlphaFoldDB" id="A0A3P7P8I0"/>
<protein>
    <recommendedName>
        <fullName evidence="1">Reverse transcriptase domain-containing protein</fullName>
    </recommendedName>
</protein>
<evidence type="ECO:0000313" key="3">
    <source>
        <dbReference type="Proteomes" id="UP000281553"/>
    </source>
</evidence>